<dbReference type="EC" id="2.7.9.1" evidence="3"/>
<feature type="domain" description="Pyruvate phosphate dikinase AMP/ATP-binding" evidence="2">
    <location>
        <begin position="317"/>
        <end position="369"/>
    </location>
</feature>
<dbReference type="GO" id="GO:0005524">
    <property type="term" value="F:ATP binding"/>
    <property type="evidence" value="ECO:0007669"/>
    <property type="project" value="InterPro"/>
</dbReference>
<dbReference type="InterPro" id="IPR013815">
    <property type="entry name" value="ATP_grasp_subdomain_1"/>
</dbReference>
<dbReference type="NCBIfam" id="NF004531">
    <property type="entry name" value="PRK05878.1"/>
    <property type="match status" value="1"/>
</dbReference>
<dbReference type="Pfam" id="PF00391">
    <property type="entry name" value="PEP-utilizers"/>
    <property type="match status" value="1"/>
</dbReference>
<evidence type="ECO:0000259" key="1">
    <source>
        <dbReference type="Pfam" id="PF00391"/>
    </source>
</evidence>
<dbReference type="Gene3D" id="1.10.189.10">
    <property type="entry name" value="Pyruvate Phosphate Dikinase, domain 2"/>
    <property type="match status" value="1"/>
</dbReference>
<feature type="non-terminal residue" evidence="3">
    <location>
        <position position="552"/>
    </location>
</feature>
<keyword evidence="3" id="KW-0670">Pyruvate</keyword>
<keyword evidence="3" id="KW-0808">Transferase</keyword>
<organism evidence="3 4">
    <name type="scientific">candidate division KD3-62 bacterium DG_56</name>
    <dbReference type="NCBI Taxonomy" id="1704032"/>
    <lineage>
        <taxon>Bacteria</taxon>
        <taxon>candidate division KD3-62</taxon>
    </lineage>
</organism>
<dbReference type="GO" id="GO:0050242">
    <property type="term" value="F:pyruvate, phosphate dikinase activity"/>
    <property type="evidence" value="ECO:0007669"/>
    <property type="project" value="UniProtKB-EC"/>
</dbReference>
<feature type="domain" description="PEP-utilising enzyme mobile" evidence="1">
    <location>
        <begin position="439"/>
        <end position="520"/>
    </location>
</feature>
<keyword evidence="3" id="KW-0418">Kinase</keyword>
<dbReference type="InterPro" id="IPR036637">
    <property type="entry name" value="Phosphohistidine_dom_sf"/>
</dbReference>
<dbReference type="InterPro" id="IPR008279">
    <property type="entry name" value="PEP-util_enz_mobile_dom"/>
</dbReference>
<dbReference type="SUPFAM" id="SSF56059">
    <property type="entry name" value="Glutathione synthetase ATP-binding domain-like"/>
    <property type="match status" value="1"/>
</dbReference>
<dbReference type="GO" id="GO:0016301">
    <property type="term" value="F:kinase activity"/>
    <property type="evidence" value="ECO:0007669"/>
    <property type="project" value="UniProtKB-KW"/>
</dbReference>
<gene>
    <name evidence="3" type="ORF">AMK68_03725</name>
</gene>
<dbReference type="PROSITE" id="PS00370">
    <property type="entry name" value="PEP_ENZYMES_PHOS_SITE"/>
    <property type="match status" value="1"/>
</dbReference>
<dbReference type="Gene3D" id="3.50.30.10">
    <property type="entry name" value="Phosphohistidine domain"/>
    <property type="match status" value="1"/>
</dbReference>
<dbReference type="Pfam" id="PF01326">
    <property type="entry name" value="PPDK_N"/>
    <property type="match status" value="3"/>
</dbReference>
<dbReference type="Proteomes" id="UP000052020">
    <property type="component" value="Unassembled WGS sequence"/>
</dbReference>
<dbReference type="InterPro" id="IPR002192">
    <property type="entry name" value="PPDK_AMP/ATP-bd"/>
</dbReference>
<dbReference type="Gene3D" id="3.30.1490.20">
    <property type="entry name" value="ATP-grasp fold, A domain"/>
    <property type="match status" value="1"/>
</dbReference>
<dbReference type="Gene3D" id="1.20.80.30">
    <property type="match status" value="1"/>
</dbReference>
<dbReference type="AlphaFoldDB" id="A0A0S7XM35"/>
<dbReference type="EMBL" id="LIZY01000080">
    <property type="protein sequence ID" value="KPJ63565.1"/>
    <property type="molecule type" value="Genomic_DNA"/>
</dbReference>
<feature type="domain" description="Pyruvate phosphate dikinase AMP/ATP-binding" evidence="2">
    <location>
        <begin position="64"/>
        <end position="303"/>
    </location>
</feature>
<dbReference type="Gene3D" id="3.30.470.20">
    <property type="entry name" value="ATP-grasp fold, B domain"/>
    <property type="match status" value="1"/>
</dbReference>
<evidence type="ECO:0000259" key="2">
    <source>
        <dbReference type="Pfam" id="PF01326"/>
    </source>
</evidence>
<dbReference type="PANTHER" id="PTHR22931:SF9">
    <property type="entry name" value="PYRUVATE, PHOSPHATE DIKINASE 1, CHLOROPLASTIC"/>
    <property type="match status" value="1"/>
</dbReference>
<sequence>MPDGKRVYLFSEGDKDQKDLLGGKGANLAEMTNLGLPVPPGFIITTAACNDYNERGKRMPPGLMEEVRKALRHVETATGKRFGDRRNPLLVSVRSGAKFSMPGMMDTVLNLGLNDDTLAGLIALTQNERFGYDAYRRFIMMFGDIVLASVATRPSGAPLSLDRSRFEAMMEQMKEKRGVRQDTDLTADDLKALVDKYKALVEKEWGKPFPSDPMKQLEMAIMAVFNSWMGKRAVDYRNYERIPPTLGTAVNVQTMVFGNMGSDSGTGVAFTRDPSTGEDQLYAEYLVNAQGEDVVAGVRTPMKLEEWHKADPANYDRFMAIARRIENHYRDLMDIEFTVERGKLWILQCRVGKRTARAAVKIAVDMVAEGHISREEAIMRVPAASIDQLLLPRFDTKAKEEAVKDGRLLARGLNASPGAATGIAVFDADRAEELGKSGKHVVLVRPETTPDDVHGMLASKGILTARGGATSHAAVVARGLGLPCVAGCESIRVNEAKRVFGVDGKVIKENDAISIDGTSGEVFAGDIKTIDPDLRKEPELKTLLGWADEIRR</sequence>
<name>A0A0S7XM35_9BACT</name>
<accession>A0A0S7XM35</accession>
<feature type="domain" description="Pyruvate phosphate dikinase AMP/ATP-binding" evidence="2">
    <location>
        <begin position="19"/>
        <end position="56"/>
    </location>
</feature>
<proteinExistence type="predicted"/>
<protein>
    <submittedName>
        <fullName evidence="3">Pyruvate phosphate dikinase</fullName>
        <ecNumber evidence="3">2.7.9.1</ecNumber>
    </submittedName>
</protein>
<dbReference type="InterPro" id="IPR010121">
    <property type="entry name" value="Pyruvate_phosphate_dikinase"/>
</dbReference>
<dbReference type="PANTHER" id="PTHR22931">
    <property type="entry name" value="PHOSPHOENOLPYRUVATE DIKINASE-RELATED"/>
    <property type="match status" value="1"/>
</dbReference>
<reference evidence="3 4" key="1">
    <citation type="journal article" date="2015" name="Microbiome">
        <title>Genomic resolution of linkages in carbon, nitrogen, and sulfur cycling among widespread estuary sediment bacteria.</title>
        <authorList>
            <person name="Baker B.J."/>
            <person name="Lazar C.S."/>
            <person name="Teske A.P."/>
            <person name="Dick G.J."/>
        </authorList>
    </citation>
    <scope>NUCLEOTIDE SEQUENCE [LARGE SCALE GENOMIC DNA]</scope>
    <source>
        <strain evidence="3">DG_56</strain>
    </source>
</reference>
<dbReference type="InterPro" id="IPR018274">
    <property type="entry name" value="PEP_util_AS"/>
</dbReference>
<comment type="caution">
    <text evidence="3">The sequence shown here is derived from an EMBL/GenBank/DDBJ whole genome shotgun (WGS) entry which is preliminary data.</text>
</comment>
<evidence type="ECO:0000313" key="3">
    <source>
        <dbReference type="EMBL" id="KPJ63565.1"/>
    </source>
</evidence>
<evidence type="ECO:0000313" key="4">
    <source>
        <dbReference type="Proteomes" id="UP000052020"/>
    </source>
</evidence>
<dbReference type="SUPFAM" id="SSF52009">
    <property type="entry name" value="Phosphohistidine domain"/>
    <property type="match status" value="1"/>
</dbReference>